<keyword evidence="5" id="KW-0949">S-adenosyl-L-methionine</keyword>
<evidence type="ECO:0000313" key="9">
    <source>
        <dbReference type="Proteomes" id="UP000676649"/>
    </source>
</evidence>
<dbReference type="GO" id="GO:0008170">
    <property type="term" value="F:N-methyltransferase activity"/>
    <property type="evidence" value="ECO:0007669"/>
    <property type="project" value="InterPro"/>
</dbReference>
<evidence type="ECO:0000256" key="6">
    <source>
        <dbReference type="ARBA" id="ARBA00047942"/>
    </source>
</evidence>
<dbReference type="InterPro" id="IPR002941">
    <property type="entry name" value="DNA_methylase_N4/N6"/>
</dbReference>
<dbReference type="GO" id="GO:0003677">
    <property type="term" value="F:DNA binding"/>
    <property type="evidence" value="ECO:0007669"/>
    <property type="project" value="InterPro"/>
</dbReference>
<protein>
    <recommendedName>
        <fullName evidence="2">site-specific DNA-methyltransferase (adenine-specific)</fullName>
        <ecNumber evidence="2">2.1.1.72</ecNumber>
    </recommendedName>
</protein>
<dbReference type="SUPFAM" id="SSF53335">
    <property type="entry name" value="S-adenosyl-L-methionine-dependent methyltransferases"/>
    <property type="match status" value="1"/>
</dbReference>
<keyword evidence="4" id="KW-0808">Transferase</keyword>
<sequence>MNKLKLHTPDFIQANIAKLAELFPNCVTETGDEHAELKYAIDFDLLRQELSGVIVEGPQERYQLNWPGKREALLTANAPIAKTLRPCREESVDFDTTQNLYIEGDNLDALKLLQETYLGKVKMIYIDPPYNTGNDFIYEDDFAENTESYLQRSNQKDEVGNRLVANNESNGRFHSDWLTMLYPRIKLARNFLSEDGVIFISIDDNEQANLKRLCDEVFGEQNFVSTIVWEKRYSPQNAVKWFSESHDFIIIYAKNKINWYPNLLARSDEMNARYRNLDNDLRGVWKSVDSTAQAGHGTKSQFYVLTAPNGKQHTLPNGRCWLYTEPVLQQMIKDNRIWFGADGNNVPAVKRFLSEVKQGTACQTIWKYVDVGHNQEAKKEVNDLFPESTVFETPKPSRLIKRILQISTDKNDIILDFFSGSATSAHAVMQLNAEDDGNRKFIMVQLPEVCDEKSEAYKAGYKTIAEIGKERIRRAGQKIKTEVGRMKNETKPDGSVLPLDIGFRVLKVDSSNMKDVYYQPDQLKQGDLEHFTDNIKPDRTAEDLLFQVLLDWGVDLSLPISQETILVKDEQISSFTVFFVDGNALAACFDTGINEAFVKELAKRQPLRVVFRDAGFSSDSVKINVEQVFKLISPNTEIKVI</sequence>
<evidence type="ECO:0000256" key="1">
    <source>
        <dbReference type="ARBA" id="ARBA00006594"/>
    </source>
</evidence>
<evidence type="ECO:0000256" key="5">
    <source>
        <dbReference type="ARBA" id="ARBA00022691"/>
    </source>
</evidence>
<dbReference type="PIRSF" id="PIRSF015855">
    <property type="entry name" value="TypeIII_Mtase_mKpnI"/>
    <property type="match status" value="1"/>
</dbReference>
<keyword evidence="9" id="KW-1185">Reference proteome</keyword>
<accession>A0A975RBB0</accession>
<dbReference type="GO" id="GO:0032259">
    <property type="term" value="P:methylation"/>
    <property type="evidence" value="ECO:0007669"/>
    <property type="project" value="UniProtKB-KW"/>
</dbReference>
<gene>
    <name evidence="8" type="ORF">KEF85_06515</name>
</gene>
<dbReference type="PROSITE" id="PS00092">
    <property type="entry name" value="N6_MTASE"/>
    <property type="match status" value="1"/>
</dbReference>
<dbReference type="RefSeq" id="WP_215584238.1">
    <property type="nucleotide sequence ID" value="NZ_CP073754.1"/>
</dbReference>
<evidence type="ECO:0000313" key="8">
    <source>
        <dbReference type="EMBL" id="QWF72096.1"/>
    </source>
</evidence>
<dbReference type="Gene3D" id="3.40.50.150">
    <property type="entry name" value="Vaccinia Virus protein VP39"/>
    <property type="match status" value="1"/>
</dbReference>
<dbReference type="AlphaFoldDB" id="A0A975RBB0"/>
<evidence type="ECO:0000256" key="2">
    <source>
        <dbReference type="ARBA" id="ARBA00011900"/>
    </source>
</evidence>
<feature type="domain" description="DNA methylase N-4/N-6" evidence="7">
    <location>
        <begin position="121"/>
        <end position="441"/>
    </location>
</feature>
<name>A0A975RBB0_9GAMM</name>
<evidence type="ECO:0000259" key="7">
    <source>
        <dbReference type="Pfam" id="PF01555"/>
    </source>
</evidence>
<evidence type="ECO:0000256" key="3">
    <source>
        <dbReference type="ARBA" id="ARBA00022603"/>
    </source>
</evidence>
<organism evidence="8 9">
    <name type="scientific">Methylomonas paludis</name>
    <dbReference type="NCBI Taxonomy" id="1173101"/>
    <lineage>
        <taxon>Bacteria</taxon>
        <taxon>Pseudomonadati</taxon>
        <taxon>Pseudomonadota</taxon>
        <taxon>Gammaproteobacteria</taxon>
        <taxon>Methylococcales</taxon>
        <taxon>Methylococcaceae</taxon>
        <taxon>Methylomonas</taxon>
    </lineage>
</organism>
<dbReference type="GO" id="GO:0009007">
    <property type="term" value="F:site-specific DNA-methyltransferase (adenine-specific) activity"/>
    <property type="evidence" value="ECO:0007669"/>
    <property type="project" value="UniProtKB-EC"/>
</dbReference>
<dbReference type="KEGG" id="mpad:KEF85_06515"/>
<dbReference type="EC" id="2.1.1.72" evidence="2"/>
<dbReference type="InterPro" id="IPR002052">
    <property type="entry name" value="DNA_methylase_N6_adenine_CS"/>
</dbReference>
<dbReference type="REBASE" id="509002">
    <property type="entry name" value="M.MpaS2AMORF6515P"/>
</dbReference>
<dbReference type="Proteomes" id="UP000676649">
    <property type="component" value="Chromosome"/>
</dbReference>
<proteinExistence type="inferred from homology"/>
<dbReference type="PRINTS" id="PR00506">
    <property type="entry name" value="D21N6MTFRASE"/>
</dbReference>
<dbReference type="EMBL" id="CP073754">
    <property type="protein sequence ID" value="QWF72096.1"/>
    <property type="molecule type" value="Genomic_DNA"/>
</dbReference>
<comment type="similarity">
    <text evidence="1">Belongs to the N(4)/N(6)-methyltransferase family.</text>
</comment>
<comment type="catalytic activity">
    <reaction evidence="6">
        <text>a 2'-deoxyadenosine in DNA + S-adenosyl-L-methionine = an N(6)-methyl-2'-deoxyadenosine in DNA + S-adenosyl-L-homocysteine + H(+)</text>
        <dbReference type="Rhea" id="RHEA:15197"/>
        <dbReference type="Rhea" id="RHEA-COMP:12418"/>
        <dbReference type="Rhea" id="RHEA-COMP:12419"/>
        <dbReference type="ChEBI" id="CHEBI:15378"/>
        <dbReference type="ChEBI" id="CHEBI:57856"/>
        <dbReference type="ChEBI" id="CHEBI:59789"/>
        <dbReference type="ChEBI" id="CHEBI:90615"/>
        <dbReference type="ChEBI" id="CHEBI:90616"/>
        <dbReference type="EC" id="2.1.1.72"/>
    </reaction>
</comment>
<keyword evidence="3" id="KW-0489">Methyltransferase</keyword>
<dbReference type="InterPro" id="IPR029063">
    <property type="entry name" value="SAM-dependent_MTases_sf"/>
</dbReference>
<dbReference type="Pfam" id="PF01555">
    <property type="entry name" value="N6_N4_Mtase"/>
    <property type="match status" value="1"/>
</dbReference>
<evidence type="ECO:0000256" key="4">
    <source>
        <dbReference type="ARBA" id="ARBA00022679"/>
    </source>
</evidence>
<reference evidence="8" key="1">
    <citation type="submission" date="2021-04" db="EMBL/GenBank/DDBJ databases">
        <title>Draft genome sequence data of methanotrophic Methylovulum sp. strain S1L and Methylomonas sp. strain S2AM isolated from boreal lake water columns.</title>
        <authorList>
            <person name="Rissanen A.J."/>
            <person name="Mangayil R."/>
            <person name="Svenning M.M."/>
            <person name="Khanongnuch R."/>
        </authorList>
    </citation>
    <scope>NUCLEOTIDE SEQUENCE</scope>
    <source>
        <strain evidence="8">S2AM</strain>
    </source>
</reference>
<dbReference type="InterPro" id="IPR002295">
    <property type="entry name" value="N4/N6-MTase_EcoPI_Mod-like"/>
</dbReference>